<comment type="caution">
    <text evidence="1">The sequence shown here is derived from an EMBL/GenBank/DDBJ whole genome shotgun (WGS) entry which is preliminary data.</text>
</comment>
<accession>A0ABS2ZWU1</accession>
<dbReference type="RefSeq" id="WP_206368983.1">
    <property type="nucleotide sequence ID" value="NZ_CAWPTM010000145.1"/>
</dbReference>
<name>A0ABS2ZWU1_9VIBR</name>
<protein>
    <recommendedName>
        <fullName evidence="3">Transposase</fullName>
    </recommendedName>
</protein>
<evidence type="ECO:0000313" key="1">
    <source>
        <dbReference type="EMBL" id="MBN3576711.1"/>
    </source>
</evidence>
<dbReference type="EMBL" id="JAFHLB010000003">
    <property type="protein sequence ID" value="MBN3576711.1"/>
    <property type="molecule type" value="Genomic_DNA"/>
</dbReference>
<gene>
    <name evidence="1" type="ORF">JYA62_03400</name>
</gene>
<sequence length="51" mass="5476">MESIIGCSGLVGKSAKNAGIEPLVPVLKSHGSFSQFDAIHCQQSIRIDSYR</sequence>
<evidence type="ECO:0000313" key="2">
    <source>
        <dbReference type="Proteomes" id="UP000779070"/>
    </source>
</evidence>
<proteinExistence type="predicted"/>
<organism evidence="1 2">
    <name type="scientific">Vibrio neptunius</name>
    <dbReference type="NCBI Taxonomy" id="170651"/>
    <lineage>
        <taxon>Bacteria</taxon>
        <taxon>Pseudomonadati</taxon>
        <taxon>Pseudomonadota</taxon>
        <taxon>Gammaproteobacteria</taxon>
        <taxon>Vibrionales</taxon>
        <taxon>Vibrionaceae</taxon>
        <taxon>Vibrio</taxon>
    </lineage>
</organism>
<dbReference type="Proteomes" id="UP000779070">
    <property type="component" value="Unassembled WGS sequence"/>
</dbReference>
<reference evidence="1 2" key="1">
    <citation type="submission" date="2021-02" db="EMBL/GenBank/DDBJ databases">
        <title>Draft Genome Sequences of 5 Vibrio neptunius Strains Isolated From of Bivalve Hatcheries.</title>
        <authorList>
            <person name="Galvis F."/>
            <person name="Barja J.L."/>
            <person name="Lemos M.L."/>
            <person name="Balado M."/>
        </authorList>
    </citation>
    <scope>NUCLEOTIDE SEQUENCE [LARGE SCALE GENOMIC DNA]</scope>
    <source>
        <strain evidence="1 2">PP-145.98</strain>
    </source>
</reference>
<keyword evidence="2" id="KW-1185">Reference proteome</keyword>
<evidence type="ECO:0008006" key="3">
    <source>
        <dbReference type="Google" id="ProtNLM"/>
    </source>
</evidence>